<reference evidence="5" key="1">
    <citation type="submission" date="2021-01" db="EMBL/GenBank/DDBJ databases">
        <title>Whole genome shotgun sequence of Virgisporangium ochraceum NBRC 16418.</title>
        <authorList>
            <person name="Komaki H."/>
            <person name="Tamura T."/>
        </authorList>
    </citation>
    <scope>NUCLEOTIDE SEQUENCE</scope>
    <source>
        <strain evidence="5">NBRC 16418</strain>
    </source>
</reference>
<feature type="transmembrane region" description="Helical" evidence="4">
    <location>
        <begin position="21"/>
        <end position="40"/>
    </location>
</feature>
<keyword evidence="2" id="KW-0813">Transport</keyword>
<dbReference type="PANTHER" id="PTHR30061">
    <property type="entry name" value="MALTOSE-BINDING PERIPLASMIC PROTEIN"/>
    <property type="match status" value="1"/>
</dbReference>
<dbReference type="Gene3D" id="3.40.190.10">
    <property type="entry name" value="Periplasmic binding protein-like II"/>
    <property type="match status" value="2"/>
</dbReference>
<dbReference type="Proteomes" id="UP000635606">
    <property type="component" value="Unassembled WGS sequence"/>
</dbReference>
<comment type="similarity">
    <text evidence="1">Belongs to the bacterial solute-binding protein 1 family.</text>
</comment>
<dbReference type="InterPro" id="IPR006059">
    <property type="entry name" value="SBP"/>
</dbReference>
<dbReference type="AlphaFoldDB" id="A0A8J4EKC5"/>
<keyword evidence="4" id="KW-0472">Membrane</keyword>
<accession>A0A8J4EKC5</accession>
<dbReference type="GO" id="GO:0042956">
    <property type="term" value="P:maltodextrin transmembrane transport"/>
    <property type="evidence" value="ECO:0007669"/>
    <property type="project" value="TreeGrafter"/>
</dbReference>
<evidence type="ECO:0000256" key="4">
    <source>
        <dbReference type="SAM" id="Phobius"/>
    </source>
</evidence>
<dbReference type="Pfam" id="PF13416">
    <property type="entry name" value="SBP_bac_8"/>
    <property type="match status" value="1"/>
</dbReference>
<organism evidence="5 6">
    <name type="scientific">Virgisporangium ochraceum</name>
    <dbReference type="NCBI Taxonomy" id="65505"/>
    <lineage>
        <taxon>Bacteria</taxon>
        <taxon>Bacillati</taxon>
        <taxon>Actinomycetota</taxon>
        <taxon>Actinomycetes</taxon>
        <taxon>Micromonosporales</taxon>
        <taxon>Micromonosporaceae</taxon>
        <taxon>Virgisporangium</taxon>
    </lineage>
</organism>
<dbReference type="SUPFAM" id="SSF53850">
    <property type="entry name" value="Periplasmic binding protein-like II"/>
    <property type="match status" value="1"/>
</dbReference>
<keyword evidence="3" id="KW-0732">Signal</keyword>
<dbReference type="EMBL" id="BOPH01000152">
    <property type="protein sequence ID" value="GIJ75237.1"/>
    <property type="molecule type" value="Genomic_DNA"/>
</dbReference>
<evidence type="ECO:0000256" key="3">
    <source>
        <dbReference type="ARBA" id="ARBA00022729"/>
    </source>
</evidence>
<name>A0A8J4EKC5_9ACTN</name>
<evidence type="ECO:0000256" key="2">
    <source>
        <dbReference type="ARBA" id="ARBA00022448"/>
    </source>
</evidence>
<evidence type="ECO:0000313" key="6">
    <source>
        <dbReference type="Proteomes" id="UP000635606"/>
    </source>
</evidence>
<evidence type="ECO:0000256" key="1">
    <source>
        <dbReference type="ARBA" id="ARBA00008520"/>
    </source>
</evidence>
<protein>
    <submittedName>
        <fullName evidence="5">ABC transporter substrate-binding protein</fullName>
    </submittedName>
</protein>
<keyword evidence="4" id="KW-1133">Transmembrane helix</keyword>
<dbReference type="GO" id="GO:0015768">
    <property type="term" value="P:maltose transport"/>
    <property type="evidence" value="ECO:0007669"/>
    <property type="project" value="TreeGrafter"/>
</dbReference>
<proteinExistence type="inferred from homology"/>
<dbReference type="GO" id="GO:1901982">
    <property type="term" value="F:maltose binding"/>
    <property type="evidence" value="ECO:0007669"/>
    <property type="project" value="TreeGrafter"/>
</dbReference>
<gene>
    <name evidence="5" type="ORF">Voc01_101540</name>
</gene>
<dbReference type="GO" id="GO:0055052">
    <property type="term" value="C:ATP-binding cassette (ABC) transporter complex, substrate-binding subunit-containing"/>
    <property type="evidence" value="ECO:0007669"/>
    <property type="project" value="TreeGrafter"/>
</dbReference>
<keyword evidence="6" id="KW-1185">Reference proteome</keyword>
<dbReference type="PANTHER" id="PTHR30061:SF50">
    <property type="entry name" value="MALTOSE_MALTODEXTRIN-BINDING PERIPLASMIC PROTEIN"/>
    <property type="match status" value="1"/>
</dbReference>
<keyword evidence="4" id="KW-0812">Transmembrane</keyword>
<sequence length="440" mass="48278">MVRRFATAVWEWARRHRFRSGVLTGVVVGALVAVLVPALLPDRPDGLEPPTDDPLIILSGLDESDDKQREILVAQWNATHRQQARIVSLPARADDAHAAMVEYAQATANRVDIYNLDVTWTAEFAAARYIVPFPGGPVDRSGFLEKPLLTCEWNGKLWALPFNTDAALLYHRTDLGLEPPGSLTGVRAAIDQVRQRPVAERRGVEAGYVSQLRAYEGLTVNALEAIWAAGGDVVSRDNRIVIKSEEAAAGLRWLAAGLAEPGNLPLILPGSRGFDERGSTDAFAEGRAAFMRNWPVAYRLLTPEGAPAPRVPFAVTPLPGGPSVLGGQNLAVSSRSARPRAARALIEYLTSERSQQILFERGGLAATRRIVYLDARVQERYPYAQTLLESIEAARPRPMTTNYVAFSQVFQGVVREALDDNGRITDDHVQRLEAALRGRR</sequence>
<comment type="caution">
    <text evidence="5">The sequence shown here is derived from an EMBL/GenBank/DDBJ whole genome shotgun (WGS) entry which is preliminary data.</text>
</comment>
<dbReference type="RefSeq" id="WP_203935007.1">
    <property type="nucleotide sequence ID" value="NZ_BOPH01000152.1"/>
</dbReference>
<evidence type="ECO:0000313" key="5">
    <source>
        <dbReference type="EMBL" id="GIJ75237.1"/>
    </source>
</evidence>